<accession>A0A917ZU15</accession>
<comment type="cofactor">
    <cofactor evidence="1">
        <name>pyridoxal 5'-phosphate</name>
        <dbReference type="ChEBI" id="CHEBI:597326"/>
    </cofactor>
</comment>
<comment type="similarity">
    <text evidence="4">Belongs to the DegT/DnrJ/EryC1 family. L-glutamine:2-deoxy-scyllo-inosose/scyllo-inosose aminotransferase subfamily.</text>
</comment>
<evidence type="ECO:0000256" key="5">
    <source>
        <dbReference type="RuleBase" id="RU004508"/>
    </source>
</evidence>
<dbReference type="PIRSF" id="PIRSF000390">
    <property type="entry name" value="PLP_StrS"/>
    <property type="match status" value="1"/>
</dbReference>
<dbReference type="Gene3D" id="3.90.1150.10">
    <property type="entry name" value="Aspartate Aminotransferase, domain 1"/>
    <property type="match status" value="1"/>
</dbReference>
<dbReference type="PANTHER" id="PTHR30244:SF34">
    <property type="entry name" value="DTDP-4-AMINO-4,6-DIDEOXYGALACTOSE TRANSAMINASE"/>
    <property type="match status" value="1"/>
</dbReference>
<gene>
    <name evidence="6" type="ORF">GCM10012280_39870</name>
</gene>
<keyword evidence="7" id="KW-1185">Reference proteome</keyword>
<dbReference type="EMBL" id="BMMS01000016">
    <property type="protein sequence ID" value="GGO91600.1"/>
    <property type="molecule type" value="Genomic_DNA"/>
</dbReference>
<dbReference type="Proteomes" id="UP000641932">
    <property type="component" value="Unassembled WGS sequence"/>
</dbReference>
<protein>
    <submittedName>
        <fullName evidence="6">Aminotransferase DegT</fullName>
    </submittedName>
</protein>
<keyword evidence="3 5" id="KW-0663">Pyridoxal phosphate</keyword>
<dbReference type="AlphaFoldDB" id="A0A917ZU15"/>
<evidence type="ECO:0000313" key="6">
    <source>
        <dbReference type="EMBL" id="GGO91600.1"/>
    </source>
</evidence>
<name>A0A917ZU15_9ACTN</name>
<dbReference type="GO" id="GO:0008483">
    <property type="term" value="F:transaminase activity"/>
    <property type="evidence" value="ECO:0007669"/>
    <property type="project" value="UniProtKB-KW"/>
</dbReference>
<dbReference type="PANTHER" id="PTHR30244">
    <property type="entry name" value="TRANSAMINASE"/>
    <property type="match status" value="1"/>
</dbReference>
<keyword evidence="2 6" id="KW-0032">Aminotransferase</keyword>
<evidence type="ECO:0000256" key="3">
    <source>
        <dbReference type="ARBA" id="ARBA00022898"/>
    </source>
</evidence>
<organism evidence="6 7">
    <name type="scientific">Wenjunlia tyrosinilytica</name>
    <dbReference type="NCBI Taxonomy" id="1544741"/>
    <lineage>
        <taxon>Bacteria</taxon>
        <taxon>Bacillati</taxon>
        <taxon>Actinomycetota</taxon>
        <taxon>Actinomycetes</taxon>
        <taxon>Kitasatosporales</taxon>
        <taxon>Streptomycetaceae</taxon>
        <taxon>Wenjunlia</taxon>
    </lineage>
</organism>
<reference evidence="6" key="1">
    <citation type="journal article" date="2014" name="Int. J. Syst. Evol. Microbiol.">
        <title>Complete genome sequence of Corynebacterium casei LMG S-19264T (=DSM 44701T), isolated from a smear-ripened cheese.</title>
        <authorList>
            <consortium name="US DOE Joint Genome Institute (JGI-PGF)"/>
            <person name="Walter F."/>
            <person name="Albersmeier A."/>
            <person name="Kalinowski J."/>
            <person name="Ruckert C."/>
        </authorList>
    </citation>
    <scope>NUCLEOTIDE SEQUENCE</scope>
    <source>
        <strain evidence="6">CGMCC 4.7201</strain>
    </source>
</reference>
<dbReference type="InterPro" id="IPR015421">
    <property type="entry name" value="PyrdxlP-dep_Trfase_major"/>
</dbReference>
<dbReference type="GO" id="GO:0000271">
    <property type="term" value="P:polysaccharide biosynthetic process"/>
    <property type="evidence" value="ECO:0007669"/>
    <property type="project" value="TreeGrafter"/>
</dbReference>
<dbReference type="RefSeq" id="WP_189133080.1">
    <property type="nucleotide sequence ID" value="NZ_BMMS01000016.1"/>
</dbReference>
<dbReference type="InterPro" id="IPR015424">
    <property type="entry name" value="PyrdxlP-dep_Trfase"/>
</dbReference>
<evidence type="ECO:0000256" key="2">
    <source>
        <dbReference type="ARBA" id="ARBA00022576"/>
    </source>
</evidence>
<dbReference type="GO" id="GO:0030170">
    <property type="term" value="F:pyridoxal phosphate binding"/>
    <property type="evidence" value="ECO:0007669"/>
    <property type="project" value="TreeGrafter"/>
</dbReference>
<dbReference type="SUPFAM" id="SSF53383">
    <property type="entry name" value="PLP-dependent transferases"/>
    <property type="match status" value="1"/>
</dbReference>
<dbReference type="InterPro" id="IPR015422">
    <property type="entry name" value="PyrdxlP-dep_Trfase_small"/>
</dbReference>
<reference evidence="6" key="2">
    <citation type="submission" date="2020-09" db="EMBL/GenBank/DDBJ databases">
        <authorList>
            <person name="Sun Q."/>
            <person name="Zhou Y."/>
        </authorList>
    </citation>
    <scope>NUCLEOTIDE SEQUENCE</scope>
    <source>
        <strain evidence="6">CGMCC 4.7201</strain>
    </source>
</reference>
<comment type="caution">
    <text evidence="6">The sequence shown here is derived from an EMBL/GenBank/DDBJ whole genome shotgun (WGS) entry which is preliminary data.</text>
</comment>
<evidence type="ECO:0000313" key="7">
    <source>
        <dbReference type="Proteomes" id="UP000641932"/>
    </source>
</evidence>
<proteinExistence type="inferred from homology"/>
<dbReference type="CDD" id="cd00616">
    <property type="entry name" value="AHBA_syn"/>
    <property type="match status" value="1"/>
</dbReference>
<sequence length="321" mass="33753">MLIESVVQGPEVGTFETEFARLVGGRHCVAVNSGASALQLSLLGLGIGSGDEVVVPAFSYPTAANAVRSVGATPVFADIERDSFCLDADAVSAAVTSRTAAVIPVHLFGHPAAMDRLCAVAQRHGLAVVEDATEAPMATVRGRAVGTFGAAAVFSFGEGGVVATGDDNLARALRILRGQETDVRLTDVAAEAGREELRRLPESTERRRANASVLDKKLKGVAVPSVAVGAQHVYHQYTVRVPGNGRPDRDAFAKALAARGVRSTVHFPTPVNRLRAYRIEADLPETERAAEQVLSLPVHPGLSRRELGRVISACNKLGGLL</sequence>
<evidence type="ECO:0000256" key="4">
    <source>
        <dbReference type="ARBA" id="ARBA00038398"/>
    </source>
</evidence>
<keyword evidence="2 6" id="KW-0808">Transferase</keyword>
<evidence type="ECO:0000256" key="1">
    <source>
        <dbReference type="ARBA" id="ARBA00001933"/>
    </source>
</evidence>
<dbReference type="Pfam" id="PF01041">
    <property type="entry name" value="DegT_DnrJ_EryC1"/>
    <property type="match status" value="1"/>
</dbReference>
<dbReference type="InterPro" id="IPR000653">
    <property type="entry name" value="DegT/StrS_aminotransferase"/>
</dbReference>
<dbReference type="Gene3D" id="3.40.640.10">
    <property type="entry name" value="Type I PLP-dependent aspartate aminotransferase-like (Major domain)"/>
    <property type="match status" value="1"/>
</dbReference>